<protein>
    <submittedName>
        <fullName evidence="2">Uncharacterized protein</fullName>
    </submittedName>
</protein>
<dbReference type="EMBL" id="ML179278">
    <property type="protein sequence ID" value="THU92464.1"/>
    <property type="molecule type" value="Genomic_DNA"/>
</dbReference>
<sequence length="202" mass="23344">MRLLRVSEPCRTGLFFRPICVFIRRARSRPQVYFNNSTFTVIHRVSFRQVYQDSWLILLISKRVKEGEEEEEFEAESESNKQLSSLYSSPVAYPGDISYSHRTSQQQAPSRFPFFLFSISITDSKSSTIPPLSVRRLQDVALLTRVLLGIMVKGNENERKDEGRSKGRESEHARDDGEEYGRHDGYGLLEFGRVRDGRVWSG</sequence>
<gene>
    <name evidence="2" type="ORF">K435DRAFT_862428</name>
</gene>
<accession>A0A4S8LSM6</accession>
<reference evidence="2 3" key="1">
    <citation type="journal article" date="2019" name="Nat. Ecol. Evol.">
        <title>Megaphylogeny resolves global patterns of mushroom evolution.</title>
        <authorList>
            <person name="Varga T."/>
            <person name="Krizsan K."/>
            <person name="Foldi C."/>
            <person name="Dima B."/>
            <person name="Sanchez-Garcia M."/>
            <person name="Sanchez-Ramirez S."/>
            <person name="Szollosi G.J."/>
            <person name="Szarkandi J.G."/>
            <person name="Papp V."/>
            <person name="Albert L."/>
            <person name="Andreopoulos W."/>
            <person name="Angelini C."/>
            <person name="Antonin V."/>
            <person name="Barry K.W."/>
            <person name="Bougher N.L."/>
            <person name="Buchanan P."/>
            <person name="Buyck B."/>
            <person name="Bense V."/>
            <person name="Catcheside P."/>
            <person name="Chovatia M."/>
            <person name="Cooper J."/>
            <person name="Damon W."/>
            <person name="Desjardin D."/>
            <person name="Finy P."/>
            <person name="Geml J."/>
            <person name="Haridas S."/>
            <person name="Hughes K."/>
            <person name="Justo A."/>
            <person name="Karasinski D."/>
            <person name="Kautmanova I."/>
            <person name="Kiss B."/>
            <person name="Kocsube S."/>
            <person name="Kotiranta H."/>
            <person name="LaButti K.M."/>
            <person name="Lechner B.E."/>
            <person name="Liimatainen K."/>
            <person name="Lipzen A."/>
            <person name="Lukacs Z."/>
            <person name="Mihaltcheva S."/>
            <person name="Morgado L.N."/>
            <person name="Niskanen T."/>
            <person name="Noordeloos M.E."/>
            <person name="Ohm R.A."/>
            <person name="Ortiz-Santana B."/>
            <person name="Ovrebo C."/>
            <person name="Racz N."/>
            <person name="Riley R."/>
            <person name="Savchenko A."/>
            <person name="Shiryaev A."/>
            <person name="Soop K."/>
            <person name="Spirin V."/>
            <person name="Szebenyi C."/>
            <person name="Tomsovsky M."/>
            <person name="Tulloss R.E."/>
            <person name="Uehling J."/>
            <person name="Grigoriev I.V."/>
            <person name="Vagvolgyi C."/>
            <person name="Papp T."/>
            <person name="Martin F.M."/>
            <person name="Miettinen O."/>
            <person name="Hibbett D.S."/>
            <person name="Nagy L.G."/>
        </authorList>
    </citation>
    <scope>NUCLEOTIDE SEQUENCE [LARGE SCALE GENOMIC DNA]</scope>
    <source>
        <strain evidence="2 3">CBS 962.96</strain>
    </source>
</reference>
<evidence type="ECO:0000313" key="3">
    <source>
        <dbReference type="Proteomes" id="UP000297245"/>
    </source>
</evidence>
<evidence type="ECO:0000313" key="2">
    <source>
        <dbReference type="EMBL" id="THU92464.1"/>
    </source>
</evidence>
<dbReference type="AlphaFoldDB" id="A0A4S8LSM6"/>
<name>A0A4S8LSM6_DENBC</name>
<evidence type="ECO:0000256" key="1">
    <source>
        <dbReference type="SAM" id="MobiDB-lite"/>
    </source>
</evidence>
<dbReference type="Proteomes" id="UP000297245">
    <property type="component" value="Unassembled WGS sequence"/>
</dbReference>
<keyword evidence="3" id="KW-1185">Reference proteome</keyword>
<proteinExistence type="predicted"/>
<organism evidence="2 3">
    <name type="scientific">Dendrothele bispora (strain CBS 962.96)</name>
    <dbReference type="NCBI Taxonomy" id="1314807"/>
    <lineage>
        <taxon>Eukaryota</taxon>
        <taxon>Fungi</taxon>
        <taxon>Dikarya</taxon>
        <taxon>Basidiomycota</taxon>
        <taxon>Agaricomycotina</taxon>
        <taxon>Agaricomycetes</taxon>
        <taxon>Agaricomycetidae</taxon>
        <taxon>Agaricales</taxon>
        <taxon>Agaricales incertae sedis</taxon>
        <taxon>Dendrothele</taxon>
    </lineage>
</organism>
<feature type="region of interest" description="Disordered" evidence="1">
    <location>
        <begin position="157"/>
        <end position="184"/>
    </location>
</feature>